<keyword evidence="3" id="KW-1185">Reference proteome</keyword>
<evidence type="ECO:0000313" key="3">
    <source>
        <dbReference type="Proteomes" id="UP000618818"/>
    </source>
</evidence>
<name>A0ABR8N965_9ACTN</name>
<sequence length="146" mass="15047">MDVIDDRPLALVTLLLVAAGHLGFQLTVSLVVYPALGEVGDEAWPVAHERHSRRIAPLVGALYVPLVLVLAWTAATEPQAAGTWLALVGGALSVVSTAAIAAPLHGRLATVPAGERTELLGDLGRVDLIRTVGAVVCLLGAVLLLA</sequence>
<dbReference type="Proteomes" id="UP000618818">
    <property type="component" value="Unassembled WGS sequence"/>
</dbReference>
<comment type="caution">
    <text evidence="2">The sequence shown here is derived from an EMBL/GenBank/DDBJ whole genome shotgun (WGS) entry which is preliminary data.</text>
</comment>
<keyword evidence="1" id="KW-1133">Transmembrane helix</keyword>
<proteinExistence type="predicted"/>
<feature type="transmembrane region" description="Helical" evidence="1">
    <location>
        <begin position="55"/>
        <end position="72"/>
    </location>
</feature>
<keyword evidence="1" id="KW-0812">Transmembrane</keyword>
<protein>
    <submittedName>
        <fullName evidence="2">DUF1772 domain-containing protein</fullName>
    </submittedName>
</protein>
<feature type="transmembrane region" description="Helical" evidence="1">
    <location>
        <begin position="84"/>
        <end position="108"/>
    </location>
</feature>
<evidence type="ECO:0000313" key="2">
    <source>
        <dbReference type="EMBL" id="MBD3923745.1"/>
    </source>
</evidence>
<feature type="transmembrane region" description="Helical" evidence="1">
    <location>
        <begin position="128"/>
        <end position="145"/>
    </location>
</feature>
<dbReference type="RefSeq" id="WP_191193588.1">
    <property type="nucleotide sequence ID" value="NZ_JACXYZ010000001.1"/>
</dbReference>
<gene>
    <name evidence="2" type="ORF">IEZ26_03860</name>
</gene>
<feature type="transmembrane region" description="Helical" evidence="1">
    <location>
        <begin position="12"/>
        <end position="35"/>
    </location>
</feature>
<evidence type="ECO:0000256" key="1">
    <source>
        <dbReference type="SAM" id="Phobius"/>
    </source>
</evidence>
<dbReference type="EMBL" id="JACXYZ010000001">
    <property type="protein sequence ID" value="MBD3923745.1"/>
    <property type="molecule type" value="Genomic_DNA"/>
</dbReference>
<reference evidence="2 3" key="1">
    <citation type="submission" date="2020-09" db="EMBL/GenBank/DDBJ databases">
        <title>novel species in genus Nocardioides.</title>
        <authorList>
            <person name="Zhang G."/>
        </authorList>
    </citation>
    <scope>NUCLEOTIDE SEQUENCE [LARGE SCALE GENOMIC DNA]</scope>
    <source>
        <strain evidence="2 3">KCTC 39551</strain>
    </source>
</reference>
<accession>A0ABR8N965</accession>
<organism evidence="2 3">
    <name type="scientific">Nocardioides cavernae</name>
    <dbReference type="NCBI Taxonomy" id="1921566"/>
    <lineage>
        <taxon>Bacteria</taxon>
        <taxon>Bacillati</taxon>
        <taxon>Actinomycetota</taxon>
        <taxon>Actinomycetes</taxon>
        <taxon>Propionibacteriales</taxon>
        <taxon>Nocardioidaceae</taxon>
        <taxon>Nocardioides</taxon>
    </lineage>
</organism>
<keyword evidence="1" id="KW-0472">Membrane</keyword>